<comment type="caution">
    <text evidence="6">The sequence shown here is derived from an EMBL/GenBank/DDBJ whole genome shotgun (WGS) entry which is preliminary data.</text>
</comment>
<dbReference type="OrthoDB" id="9773456at2"/>
<feature type="domain" description="Cytochrome c" evidence="5">
    <location>
        <begin position="114"/>
        <end position="204"/>
    </location>
</feature>
<evidence type="ECO:0000313" key="7">
    <source>
        <dbReference type="Proteomes" id="UP000295382"/>
    </source>
</evidence>
<dbReference type="PROSITE" id="PS51007">
    <property type="entry name" value="CYTC"/>
    <property type="match status" value="2"/>
</dbReference>
<evidence type="ECO:0000259" key="5">
    <source>
        <dbReference type="PROSITE" id="PS51007"/>
    </source>
</evidence>
<dbReference type="GO" id="GO:0046872">
    <property type="term" value="F:metal ion binding"/>
    <property type="evidence" value="ECO:0007669"/>
    <property type="project" value="UniProtKB-KW"/>
</dbReference>
<keyword evidence="3 4" id="KW-0408">Iron</keyword>
<dbReference type="Proteomes" id="UP000295382">
    <property type="component" value="Unassembled WGS sequence"/>
</dbReference>
<keyword evidence="7" id="KW-1185">Reference proteome</keyword>
<dbReference type="InterPro" id="IPR036909">
    <property type="entry name" value="Cyt_c-like_dom_sf"/>
</dbReference>
<evidence type="ECO:0000313" key="6">
    <source>
        <dbReference type="EMBL" id="TCS39271.1"/>
    </source>
</evidence>
<evidence type="ECO:0000256" key="2">
    <source>
        <dbReference type="ARBA" id="ARBA00022723"/>
    </source>
</evidence>
<proteinExistence type="predicted"/>
<dbReference type="InterPro" id="IPR009056">
    <property type="entry name" value="Cyt_c-like_dom"/>
</dbReference>
<dbReference type="InterPro" id="IPR050597">
    <property type="entry name" value="Cytochrome_c_Oxidase_Subunit"/>
</dbReference>
<evidence type="ECO:0000256" key="1">
    <source>
        <dbReference type="ARBA" id="ARBA00022617"/>
    </source>
</evidence>
<organism evidence="6 7">
    <name type="scientific">Paucimonas lemoignei</name>
    <name type="common">Pseudomonas lemoignei</name>
    <dbReference type="NCBI Taxonomy" id="29443"/>
    <lineage>
        <taxon>Bacteria</taxon>
        <taxon>Pseudomonadati</taxon>
        <taxon>Pseudomonadota</taxon>
        <taxon>Betaproteobacteria</taxon>
        <taxon>Burkholderiales</taxon>
        <taxon>Burkholderiaceae</taxon>
        <taxon>Paucimonas</taxon>
    </lineage>
</organism>
<dbReference type="AlphaFoldDB" id="A0A4R3I395"/>
<evidence type="ECO:0000256" key="3">
    <source>
        <dbReference type="ARBA" id="ARBA00023004"/>
    </source>
</evidence>
<dbReference type="EMBL" id="SLZQ01000001">
    <property type="protein sequence ID" value="TCS39271.1"/>
    <property type="molecule type" value="Genomic_DNA"/>
</dbReference>
<dbReference type="GO" id="GO:0009055">
    <property type="term" value="F:electron transfer activity"/>
    <property type="evidence" value="ECO:0007669"/>
    <property type="project" value="InterPro"/>
</dbReference>
<sequence>MSIGVVCLAVVFNQDAGAQQSVPDTIGQRAIACSACHGKEGRATSEGYFPRIAGKPAGYLYNQLVNFREGYRQYPMMTYMVDQMSDAYLKELAEYFSSQHPPYPPPQSISASKEQLERGRQLALSGDPARQVPACVACHGQKLTGVVPAIPGLLGLPHDYLNSQFGAWRNKSRRTPAPDCMAEITSRLSPTDVNAVAAWLASQPVPSDGAPAASLSAKLPLPCGSVSGVQISAGAAQKGNRP</sequence>
<dbReference type="Pfam" id="PF00034">
    <property type="entry name" value="Cytochrom_C"/>
    <property type="match status" value="1"/>
</dbReference>
<reference evidence="6 7" key="1">
    <citation type="submission" date="2019-03" db="EMBL/GenBank/DDBJ databases">
        <title>Genomic Encyclopedia of Type Strains, Phase IV (KMG-IV): sequencing the most valuable type-strain genomes for metagenomic binning, comparative biology and taxonomic classification.</title>
        <authorList>
            <person name="Goeker M."/>
        </authorList>
    </citation>
    <scope>NUCLEOTIDE SEQUENCE [LARGE SCALE GENOMIC DNA]</scope>
    <source>
        <strain evidence="6 7">DSM 7445</strain>
    </source>
</reference>
<protein>
    <submittedName>
        <fullName evidence="6">Cytochrome c553</fullName>
    </submittedName>
</protein>
<dbReference type="RefSeq" id="WP_132256495.1">
    <property type="nucleotide sequence ID" value="NZ_SLZQ01000001.1"/>
</dbReference>
<feature type="domain" description="Cytochrome c" evidence="5">
    <location>
        <begin position="14"/>
        <end position="100"/>
    </location>
</feature>
<dbReference type="SUPFAM" id="SSF46626">
    <property type="entry name" value="Cytochrome c"/>
    <property type="match status" value="2"/>
</dbReference>
<evidence type="ECO:0000256" key="4">
    <source>
        <dbReference type="PROSITE-ProRule" id="PRU00433"/>
    </source>
</evidence>
<name>A0A4R3I395_PAULE</name>
<dbReference type="GO" id="GO:0020037">
    <property type="term" value="F:heme binding"/>
    <property type="evidence" value="ECO:0007669"/>
    <property type="project" value="InterPro"/>
</dbReference>
<keyword evidence="2 4" id="KW-0479">Metal-binding</keyword>
<accession>A0A4R3I395</accession>
<dbReference type="PANTHER" id="PTHR33751:SF11">
    <property type="entry name" value="BLL4483 PROTEIN"/>
    <property type="match status" value="1"/>
</dbReference>
<dbReference type="PANTHER" id="PTHR33751">
    <property type="entry name" value="CBB3-TYPE CYTOCHROME C OXIDASE SUBUNIT FIXP"/>
    <property type="match status" value="1"/>
</dbReference>
<dbReference type="Gene3D" id="1.10.760.10">
    <property type="entry name" value="Cytochrome c-like domain"/>
    <property type="match status" value="2"/>
</dbReference>
<gene>
    <name evidence="6" type="ORF">EDC30_101226</name>
</gene>
<keyword evidence="1 4" id="KW-0349">Heme</keyword>